<sequence length="201" mass="23192">MPREVTRETTLNVLLIGDSCVGKTKLANSLHKKDSEFLHPTLGIDFIQSQQVYQDTVVNLKTWEINIEKVTMLFDLKENLNFDFVFFCSDCQLRKRFNRIKASHNLLSLTICKESRFILMICKTDVLAALAPNEFHHFLISIQKRSGNLNMPCIMSSAETDFFIDETRNMLLDSFVYKNPIKMSILKMVQEFKAKSGLTDP</sequence>
<accession>A0A1J4KF00</accession>
<keyword evidence="2" id="KW-0342">GTP-binding</keyword>
<name>A0A1J4KF00_9EUKA</name>
<dbReference type="Pfam" id="PF00025">
    <property type="entry name" value="Arf"/>
    <property type="match status" value="1"/>
</dbReference>
<keyword evidence="1" id="KW-0547">Nucleotide-binding</keyword>
<evidence type="ECO:0000313" key="3">
    <source>
        <dbReference type="EMBL" id="OHT09755.1"/>
    </source>
</evidence>
<dbReference type="Gene3D" id="3.40.50.300">
    <property type="entry name" value="P-loop containing nucleotide triphosphate hydrolases"/>
    <property type="match status" value="1"/>
</dbReference>
<dbReference type="RefSeq" id="XP_068362891.1">
    <property type="nucleotide sequence ID" value="XM_068501804.1"/>
</dbReference>
<dbReference type="VEuPathDB" id="TrichDB:TRFO_21176"/>
<evidence type="ECO:0008006" key="5">
    <source>
        <dbReference type="Google" id="ProtNLM"/>
    </source>
</evidence>
<protein>
    <recommendedName>
        <fullName evidence="5">Small GTP-binding protein</fullName>
    </recommendedName>
</protein>
<comment type="caution">
    <text evidence="3">The sequence shown here is derived from an EMBL/GenBank/DDBJ whole genome shotgun (WGS) entry which is preliminary data.</text>
</comment>
<evidence type="ECO:0000313" key="4">
    <source>
        <dbReference type="Proteomes" id="UP000179807"/>
    </source>
</evidence>
<gene>
    <name evidence="3" type="ORF">TRFO_21176</name>
</gene>
<dbReference type="InterPro" id="IPR006689">
    <property type="entry name" value="Small_GTPase_ARF/SAR"/>
</dbReference>
<dbReference type="SUPFAM" id="SSF52540">
    <property type="entry name" value="P-loop containing nucleoside triphosphate hydrolases"/>
    <property type="match status" value="1"/>
</dbReference>
<evidence type="ECO:0000256" key="1">
    <source>
        <dbReference type="ARBA" id="ARBA00022741"/>
    </source>
</evidence>
<dbReference type="InterPro" id="IPR027417">
    <property type="entry name" value="P-loop_NTPase"/>
</dbReference>
<dbReference type="Proteomes" id="UP000179807">
    <property type="component" value="Unassembled WGS sequence"/>
</dbReference>
<reference evidence="3" key="1">
    <citation type="submission" date="2016-10" db="EMBL/GenBank/DDBJ databases">
        <authorList>
            <person name="Benchimol M."/>
            <person name="Almeida L.G."/>
            <person name="Vasconcelos A.T."/>
            <person name="Perreira-Neves A."/>
            <person name="Rosa I.A."/>
            <person name="Tasca T."/>
            <person name="Bogo M.R."/>
            <person name="de Souza W."/>
        </authorList>
    </citation>
    <scope>NUCLEOTIDE SEQUENCE [LARGE SCALE GENOMIC DNA]</scope>
    <source>
        <strain evidence="3">K</strain>
    </source>
</reference>
<keyword evidence="4" id="KW-1185">Reference proteome</keyword>
<dbReference type="GeneID" id="94836508"/>
<dbReference type="GO" id="GO:0003924">
    <property type="term" value="F:GTPase activity"/>
    <property type="evidence" value="ECO:0007669"/>
    <property type="project" value="InterPro"/>
</dbReference>
<dbReference type="GO" id="GO:0005525">
    <property type="term" value="F:GTP binding"/>
    <property type="evidence" value="ECO:0007669"/>
    <property type="project" value="UniProtKB-KW"/>
</dbReference>
<proteinExistence type="predicted"/>
<dbReference type="EMBL" id="MLAK01000630">
    <property type="protein sequence ID" value="OHT09755.1"/>
    <property type="molecule type" value="Genomic_DNA"/>
</dbReference>
<organism evidence="3 4">
    <name type="scientific">Tritrichomonas foetus</name>
    <dbReference type="NCBI Taxonomy" id="1144522"/>
    <lineage>
        <taxon>Eukaryota</taxon>
        <taxon>Metamonada</taxon>
        <taxon>Parabasalia</taxon>
        <taxon>Tritrichomonadida</taxon>
        <taxon>Tritrichomonadidae</taxon>
        <taxon>Tritrichomonas</taxon>
    </lineage>
</organism>
<evidence type="ECO:0000256" key="2">
    <source>
        <dbReference type="ARBA" id="ARBA00023134"/>
    </source>
</evidence>
<dbReference type="AlphaFoldDB" id="A0A1J4KF00"/>